<dbReference type="Proteomes" id="UP000186230">
    <property type="component" value="Chromosome"/>
</dbReference>
<dbReference type="STRING" id="1229726.GRFL_1200"/>
<proteinExistence type="predicted"/>
<evidence type="ECO:0000313" key="1">
    <source>
        <dbReference type="EMBL" id="APU67924.1"/>
    </source>
</evidence>
<dbReference type="AlphaFoldDB" id="A0A1L7I3Z9"/>
<name>A0A1L7I3Z9_9FLAO</name>
<keyword evidence="2" id="KW-1185">Reference proteome</keyword>
<reference evidence="1 2" key="1">
    <citation type="submission" date="2016-07" db="EMBL/GenBank/DDBJ databases">
        <title>Multi-omics approach to identify versatile polysaccharide utilization systems of a marine flavobacterium Gramella flava.</title>
        <authorList>
            <person name="Tang K."/>
        </authorList>
    </citation>
    <scope>NUCLEOTIDE SEQUENCE [LARGE SCALE GENOMIC DNA]</scope>
    <source>
        <strain evidence="1 2">JLT2011</strain>
    </source>
</reference>
<accession>A0A1L7I3Z9</accession>
<protein>
    <submittedName>
        <fullName evidence="1">Uncharacterized protein</fullName>
    </submittedName>
</protein>
<dbReference type="EMBL" id="CP016359">
    <property type="protein sequence ID" value="APU67924.1"/>
    <property type="molecule type" value="Genomic_DNA"/>
</dbReference>
<gene>
    <name evidence="1" type="ORF">GRFL_1200</name>
</gene>
<organism evidence="1 2">
    <name type="scientific">Christiangramia flava JLT2011</name>
    <dbReference type="NCBI Taxonomy" id="1229726"/>
    <lineage>
        <taxon>Bacteria</taxon>
        <taxon>Pseudomonadati</taxon>
        <taxon>Bacteroidota</taxon>
        <taxon>Flavobacteriia</taxon>
        <taxon>Flavobacteriales</taxon>
        <taxon>Flavobacteriaceae</taxon>
        <taxon>Christiangramia</taxon>
    </lineage>
</organism>
<evidence type="ECO:0000313" key="2">
    <source>
        <dbReference type="Proteomes" id="UP000186230"/>
    </source>
</evidence>
<dbReference type="KEGG" id="gfl:GRFL_1200"/>
<sequence length="68" mass="8186">MQLKIIRSFQRNKDASAISLKLYFKHLLTFKFVYKRLKTIFRLGFNNLKFNAVFKLEAVFLRLQSNMP</sequence>